<dbReference type="NCBIfam" id="TIGR00633">
    <property type="entry name" value="xth"/>
    <property type="match status" value="1"/>
</dbReference>
<evidence type="ECO:0000256" key="5">
    <source>
        <dbReference type="ARBA" id="ARBA00022842"/>
    </source>
</evidence>
<proteinExistence type="inferred from homology"/>
<comment type="caution">
    <text evidence="7">The sequence shown here is derived from an EMBL/GenBank/DDBJ whole genome shotgun (WGS) entry which is preliminary data.</text>
</comment>
<keyword evidence="4" id="KW-0378">Hydrolase</keyword>
<dbReference type="EMBL" id="JANIBJ010000030">
    <property type="protein sequence ID" value="MCQ8105458.1"/>
    <property type="molecule type" value="Genomic_DNA"/>
</dbReference>
<reference evidence="7 8" key="1">
    <citation type="submission" date="2022-07" db="EMBL/GenBank/DDBJ databases">
        <title>Methylomonas rivi sp. nov., Methylomonas rosea sp. nov., Methylomonas aureus sp. nov. and Methylomonas subterranea sp. nov., four novel methanotrophs isolated from a freshwater creek and the deep terrestrial subsurface.</title>
        <authorList>
            <person name="Abin C."/>
            <person name="Sankaranarayanan K."/>
            <person name="Garner C."/>
            <person name="Sindelar R."/>
            <person name="Kotary K."/>
            <person name="Garner R."/>
            <person name="Barclay S."/>
            <person name="Lawson P."/>
            <person name="Krumholz L."/>
        </authorList>
    </citation>
    <scope>NUCLEOTIDE SEQUENCE [LARGE SCALE GENOMIC DNA]</scope>
    <source>
        <strain evidence="7 8">SURF-2</strain>
    </source>
</reference>
<dbReference type="PANTHER" id="PTHR22748">
    <property type="entry name" value="AP ENDONUCLEASE"/>
    <property type="match status" value="1"/>
</dbReference>
<dbReference type="PROSITE" id="PS51435">
    <property type="entry name" value="AP_NUCLEASE_F1_4"/>
    <property type="match status" value="1"/>
</dbReference>
<dbReference type="InterPro" id="IPR036691">
    <property type="entry name" value="Endo/exonu/phosph_ase_sf"/>
</dbReference>
<name>A0ABT1TJ18_9GAMM</name>
<dbReference type="Proteomes" id="UP001524499">
    <property type="component" value="Unassembled WGS sequence"/>
</dbReference>
<evidence type="ECO:0000259" key="6">
    <source>
        <dbReference type="Pfam" id="PF03372"/>
    </source>
</evidence>
<dbReference type="Pfam" id="PF03372">
    <property type="entry name" value="Exo_endo_phos"/>
    <property type="match status" value="1"/>
</dbReference>
<dbReference type="InterPro" id="IPR004808">
    <property type="entry name" value="AP_endonuc_1"/>
</dbReference>
<gene>
    <name evidence="7" type="ORF">NP590_15195</name>
</gene>
<accession>A0ABT1TJ18</accession>
<keyword evidence="8" id="KW-1185">Reference proteome</keyword>
<protein>
    <submittedName>
        <fullName evidence="7">Exodeoxyribonuclease III</fullName>
    </submittedName>
</protein>
<comment type="similarity">
    <text evidence="2">Belongs to the DNA repair enzymes AP/ExoA family.</text>
</comment>
<sequence length="266" mass="30363">MRIISLNLNGIRSAASKGMYEWLDKQRADLICLQELKAQQADLSEQMRRPNGYYGYFHYAEKKGYSGVGIYSRQPADEFIEGLGHTDIDAEGRYLEARFGNLSVVSLYLPSGSSGAERQAVKFSVMARFYPHLAELMASGRDVVVCGDWNIAHQQADLKNWRCNQKNSGFLPEERAWFGQVLHQQGWVDVYRKLHPDATDACYTWWSNRGRAWDKNVGWRIDYQVATPQLAGSAVSCDIYKDQRFSDHAPLTIDYAWTFADSPPKK</sequence>
<dbReference type="PANTHER" id="PTHR22748:SF6">
    <property type="entry name" value="DNA-(APURINIC OR APYRIMIDINIC SITE) ENDONUCLEASE"/>
    <property type="match status" value="1"/>
</dbReference>
<keyword evidence="5" id="KW-0460">Magnesium</keyword>
<evidence type="ECO:0000256" key="1">
    <source>
        <dbReference type="ARBA" id="ARBA00001946"/>
    </source>
</evidence>
<feature type="domain" description="Endonuclease/exonuclease/phosphatase" evidence="6">
    <location>
        <begin position="5"/>
        <end position="248"/>
    </location>
</feature>
<comment type="cofactor">
    <cofactor evidence="1">
        <name>Mg(2+)</name>
        <dbReference type="ChEBI" id="CHEBI:18420"/>
    </cofactor>
</comment>
<organism evidence="7 8">
    <name type="scientific">Methylomonas subterranea</name>
    <dbReference type="NCBI Taxonomy" id="2952225"/>
    <lineage>
        <taxon>Bacteria</taxon>
        <taxon>Pseudomonadati</taxon>
        <taxon>Pseudomonadota</taxon>
        <taxon>Gammaproteobacteria</taxon>
        <taxon>Methylococcales</taxon>
        <taxon>Methylococcaceae</taxon>
        <taxon>Methylomonas</taxon>
    </lineage>
</organism>
<keyword evidence="3" id="KW-0479">Metal-binding</keyword>
<evidence type="ECO:0000256" key="4">
    <source>
        <dbReference type="ARBA" id="ARBA00022801"/>
    </source>
</evidence>
<evidence type="ECO:0000313" key="7">
    <source>
        <dbReference type="EMBL" id="MCQ8105458.1"/>
    </source>
</evidence>
<dbReference type="PROSITE" id="PS00726">
    <property type="entry name" value="AP_NUCLEASE_F1_1"/>
    <property type="match status" value="1"/>
</dbReference>
<dbReference type="CDD" id="cd10281">
    <property type="entry name" value="Nape_like_AP-endo"/>
    <property type="match status" value="1"/>
</dbReference>
<evidence type="ECO:0000256" key="2">
    <source>
        <dbReference type="ARBA" id="ARBA00007092"/>
    </source>
</evidence>
<evidence type="ECO:0000256" key="3">
    <source>
        <dbReference type="ARBA" id="ARBA00022723"/>
    </source>
</evidence>
<dbReference type="InterPro" id="IPR005135">
    <property type="entry name" value="Endo/exonuclease/phosphatase"/>
</dbReference>
<dbReference type="InterPro" id="IPR020847">
    <property type="entry name" value="AP_endonuclease_F1_BS"/>
</dbReference>
<dbReference type="RefSeq" id="WP_256603427.1">
    <property type="nucleotide sequence ID" value="NZ_JANIBJ010000030.1"/>
</dbReference>
<dbReference type="NCBIfam" id="TIGR00195">
    <property type="entry name" value="exoDNase_III"/>
    <property type="match status" value="1"/>
</dbReference>
<dbReference type="Gene3D" id="3.60.10.10">
    <property type="entry name" value="Endonuclease/exonuclease/phosphatase"/>
    <property type="match status" value="1"/>
</dbReference>
<dbReference type="SUPFAM" id="SSF56219">
    <property type="entry name" value="DNase I-like"/>
    <property type="match status" value="1"/>
</dbReference>
<evidence type="ECO:0000313" key="8">
    <source>
        <dbReference type="Proteomes" id="UP001524499"/>
    </source>
</evidence>